<dbReference type="Proteomes" id="UP000324222">
    <property type="component" value="Unassembled WGS sequence"/>
</dbReference>
<organism evidence="2 3">
    <name type="scientific">Portunus trituberculatus</name>
    <name type="common">Swimming crab</name>
    <name type="synonym">Neptunus trituberculatus</name>
    <dbReference type="NCBI Taxonomy" id="210409"/>
    <lineage>
        <taxon>Eukaryota</taxon>
        <taxon>Metazoa</taxon>
        <taxon>Ecdysozoa</taxon>
        <taxon>Arthropoda</taxon>
        <taxon>Crustacea</taxon>
        <taxon>Multicrustacea</taxon>
        <taxon>Malacostraca</taxon>
        <taxon>Eumalacostraca</taxon>
        <taxon>Eucarida</taxon>
        <taxon>Decapoda</taxon>
        <taxon>Pleocyemata</taxon>
        <taxon>Brachyura</taxon>
        <taxon>Eubrachyura</taxon>
        <taxon>Portunoidea</taxon>
        <taxon>Portunidae</taxon>
        <taxon>Portuninae</taxon>
        <taxon>Portunus</taxon>
    </lineage>
</organism>
<feature type="region of interest" description="Disordered" evidence="1">
    <location>
        <begin position="62"/>
        <end position="123"/>
    </location>
</feature>
<protein>
    <submittedName>
        <fullName evidence="2">Uncharacterized protein</fullName>
    </submittedName>
</protein>
<dbReference type="AlphaFoldDB" id="A0A5B7DRH1"/>
<reference evidence="2 3" key="1">
    <citation type="submission" date="2019-05" db="EMBL/GenBank/DDBJ databases">
        <title>Another draft genome of Portunus trituberculatus and its Hox gene families provides insights of decapod evolution.</title>
        <authorList>
            <person name="Jeong J.-H."/>
            <person name="Song I."/>
            <person name="Kim S."/>
            <person name="Choi T."/>
            <person name="Kim D."/>
            <person name="Ryu S."/>
            <person name="Kim W."/>
        </authorList>
    </citation>
    <scope>NUCLEOTIDE SEQUENCE [LARGE SCALE GENOMIC DNA]</scope>
    <source>
        <tissue evidence="2">Muscle</tissue>
    </source>
</reference>
<dbReference type="Gene3D" id="3.40.50.2300">
    <property type="match status" value="1"/>
</dbReference>
<evidence type="ECO:0000313" key="2">
    <source>
        <dbReference type="EMBL" id="MPC23727.1"/>
    </source>
</evidence>
<evidence type="ECO:0000256" key="1">
    <source>
        <dbReference type="SAM" id="MobiDB-lite"/>
    </source>
</evidence>
<dbReference type="SUPFAM" id="SSF53822">
    <property type="entry name" value="Periplasmic binding protein-like I"/>
    <property type="match status" value="1"/>
</dbReference>
<sequence>MTWARPVWCGRAGVVLVAAAVLAGVVVGAASVGGGNTHQVIQDDTLHHPHSPWYRHARARRLANPPSRDSESAGDTGDVGGILLHANASTPSGELNTTRGSGAKTEDRREARRRGKSRENVLLSAGEDRSYNTFIDGRRLGKRSSRMEKCAIEPPKVKRPGDPDTDDRVIDVAVIVPCNESHQYSRMKVLPVVELAVRYLEENGLRGPLENYSIKVRYRDSRLSSTYGPLAAVDLFFNNSAVVTQGIIRISPGDKLYQIQRTQSLYCMKETESDDGGKWRGVSQIEDSSTRCQPDPVACSRKAIMSGFSVCFCIHCHAPTVAPRDSCKNRLPSSLLSRIALPPQGHRQPGLDAGIRELLQQEGQAVHVPRGKHGPPLPHLRRHPAALSA</sequence>
<keyword evidence="3" id="KW-1185">Reference proteome</keyword>
<dbReference type="OrthoDB" id="1890790at2759"/>
<gene>
    <name evidence="2" type="ORF">E2C01_016789</name>
</gene>
<evidence type="ECO:0000313" key="3">
    <source>
        <dbReference type="Proteomes" id="UP000324222"/>
    </source>
</evidence>
<feature type="compositionally biased region" description="Basic residues" evidence="1">
    <location>
        <begin position="369"/>
        <end position="389"/>
    </location>
</feature>
<dbReference type="EMBL" id="VSRR010001245">
    <property type="protein sequence ID" value="MPC23727.1"/>
    <property type="molecule type" value="Genomic_DNA"/>
</dbReference>
<dbReference type="InterPro" id="IPR028082">
    <property type="entry name" value="Peripla_BP_I"/>
</dbReference>
<feature type="compositionally biased region" description="Polar residues" evidence="1">
    <location>
        <begin position="87"/>
        <end position="100"/>
    </location>
</feature>
<accession>A0A5B7DRH1</accession>
<name>A0A5B7DRH1_PORTR</name>
<feature type="region of interest" description="Disordered" evidence="1">
    <location>
        <begin position="365"/>
        <end position="389"/>
    </location>
</feature>
<comment type="caution">
    <text evidence="2">The sequence shown here is derived from an EMBL/GenBank/DDBJ whole genome shotgun (WGS) entry which is preliminary data.</text>
</comment>
<proteinExistence type="predicted"/>